<dbReference type="CDD" id="cd03137">
    <property type="entry name" value="GATase1_AraC_1"/>
    <property type="match status" value="1"/>
</dbReference>
<dbReference type="InterPro" id="IPR018060">
    <property type="entry name" value="HTH_AraC"/>
</dbReference>
<name>A0A6P0GN13_9ACTN</name>
<organism evidence="4 5">
    <name type="scientific">Geodermatophilus normandii</name>
    <dbReference type="NCBI Taxonomy" id="1137989"/>
    <lineage>
        <taxon>Bacteria</taxon>
        <taxon>Bacillati</taxon>
        <taxon>Actinomycetota</taxon>
        <taxon>Actinomycetes</taxon>
        <taxon>Geodermatophilales</taxon>
        <taxon>Geodermatophilaceae</taxon>
        <taxon>Geodermatophilus</taxon>
    </lineage>
</organism>
<evidence type="ECO:0000313" key="4">
    <source>
        <dbReference type="EMBL" id="NEM08654.1"/>
    </source>
</evidence>
<dbReference type="SUPFAM" id="SSF46689">
    <property type="entry name" value="Homeodomain-like"/>
    <property type="match status" value="2"/>
</dbReference>
<dbReference type="InterPro" id="IPR029062">
    <property type="entry name" value="Class_I_gatase-like"/>
</dbReference>
<evidence type="ECO:0000256" key="2">
    <source>
        <dbReference type="ARBA" id="ARBA00023163"/>
    </source>
</evidence>
<evidence type="ECO:0000259" key="3">
    <source>
        <dbReference type="PROSITE" id="PS01124"/>
    </source>
</evidence>
<dbReference type="Pfam" id="PF01965">
    <property type="entry name" value="DJ-1_PfpI"/>
    <property type="match status" value="1"/>
</dbReference>
<dbReference type="PROSITE" id="PS01124">
    <property type="entry name" value="HTH_ARAC_FAMILY_2"/>
    <property type="match status" value="1"/>
</dbReference>
<evidence type="ECO:0000313" key="5">
    <source>
        <dbReference type="Proteomes" id="UP000471126"/>
    </source>
</evidence>
<accession>A0A6P0GN13</accession>
<dbReference type="InterPro" id="IPR009057">
    <property type="entry name" value="Homeodomain-like_sf"/>
</dbReference>
<sequence length="337" mass="35509">MTSGPRPAVTGGGPPRHEVAVLALPGTIAFELGLPHRLLGGAVDADERPLYRVRVATLDGGPVRTSAGYSITPEHDAALLRTAATVVVPGVQGGPAMADGRIAGELSAALRDAAGHARMLSICTGAFVLAAAGLLDGRPATTHWMHAAAFRDLFPTVRLDPDVLFVDDGDVLTSAGNAAGIDLLLHLVRRDHGSEVANRVARRNVVAPWREGGQSQFVERPLPDAGDTGTAATRAWALEHLAEPLTLAGLAGHARMSVRTFTRRFREETGLSPLRWLASQRIALARRLLESTDASIDRVAADAGFGTPASLRQHLRASIGVAPGAYRRTYRGVGRTV</sequence>
<feature type="domain" description="HTH araC/xylS-type" evidence="3">
    <location>
        <begin position="231"/>
        <end position="329"/>
    </location>
</feature>
<dbReference type="Proteomes" id="UP000471126">
    <property type="component" value="Unassembled WGS sequence"/>
</dbReference>
<dbReference type="PANTHER" id="PTHR43130">
    <property type="entry name" value="ARAC-FAMILY TRANSCRIPTIONAL REGULATOR"/>
    <property type="match status" value="1"/>
</dbReference>
<dbReference type="InterPro" id="IPR052158">
    <property type="entry name" value="INH-QAR"/>
</dbReference>
<comment type="caution">
    <text evidence="4">The sequence shown here is derived from an EMBL/GenBank/DDBJ whole genome shotgun (WGS) entry which is preliminary data.</text>
</comment>
<protein>
    <submittedName>
        <fullName evidence="4">Helix-turn-helix domain-containing protein</fullName>
    </submittedName>
</protein>
<dbReference type="EMBL" id="JAAGWE010000042">
    <property type="protein sequence ID" value="NEM08654.1"/>
    <property type="molecule type" value="Genomic_DNA"/>
</dbReference>
<evidence type="ECO:0000256" key="1">
    <source>
        <dbReference type="ARBA" id="ARBA00023015"/>
    </source>
</evidence>
<dbReference type="GO" id="GO:0003700">
    <property type="term" value="F:DNA-binding transcription factor activity"/>
    <property type="evidence" value="ECO:0007669"/>
    <property type="project" value="InterPro"/>
</dbReference>
<dbReference type="GO" id="GO:0043565">
    <property type="term" value="F:sequence-specific DNA binding"/>
    <property type="evidence" value="ECO:0007669"/>
    <property type="project" value="InterPro"/>
</dbReference>
<proteinExistence type="predicted"/>
<dbReference type="Gene3D" id="3.40.50.880">
    <property type="match status" value="1"/>
</dbReference>
<reference evidence="4 5" key="1">
    <citation type="submission" date="2019-12" db="EMBL/GenBank/DDBJ databases">
        <title>WGS of CPCC 203550 I12A-02606.</title>
        <authorList>
            <person name="Jiang Z."/>
        </authorList>
    </citation>
    <scope>NUCLEOTIDE SEQUENCE [LARGE SCALE GENOMIC DNA]</scope>
    <source>
        <strain evidence="4 5">I12A-02606</strain>
    </source>
</reference>
<gene>
    <name evidence="4" type="ORF">GCU54_22070</name>
</gene>
<dbReference type="InterPro" id="IPR002818">
    <property type="entry name" value="DJ-1/PfpI"/>
</dbReference>
<keyword evidence="2" id="KW-0804">Transcription</keyword>
<dbReference type="AlphaFoldDB" id="A0A6P0GN13"/>
<dbReference type="Gene3D" id="1.10.10.60">
    <property type="entry name" value="Homeodomain-like"/>
    <property type="match status" value="1"/>
</dbReference>
<keyword evidence="1" id="KW-0805">Transcription regulation</keyword>
<dbReference type="Pfam" id="PF12833">
    <property type="entry name" value="HTH_18"/>
    <property type="match status" value="1"/>
</dbReference>
<dbReference type="PANTHER" id="PTHR43130:SF3">
    <property type="entry name" value="HTH-TYPE TRANSCRIPTIONAL REGULATOR RV1931C"/>
    <property type="match status" value="1"/>
</dbReference>
<dbReference type="SUPFAM" id="SSF52317">
    <property type="entry name" value="Class I glutamine amidotransferase-like"/>
    <property type="match status" value="1"/>
</dbReference>
<dbReference type="SMART" id="SM00342">
    <property type="entry name" value="HTH_ARAC"/>
    <property type="match status" value="1"/>
</dbReference>